<organism evidence="4 5">
    <name type="scientific">Galendromus occidentalis</name>
    <name type="common">western predatory mite</name>
    <dbReference type="NCBI Taxonomy" id="34638"/>
    <lineage>
        <taxon>Eukaryota</taxon>
        <taxon>Metazoa</taxon>
        <taxon>Ecdysozoa</taxon>
        <taxon>Arthropoda</taxon>
        <taxon>Chelicerata</taxon>
        <taxon>Arachnida</taxon>
        <taxon>Acari</taxon>
        <taxon>Parasitiformes</taxon>
        <taxon>Mesostigmata</taxon>
        <taxon>Gamasina</taxon>
        <taxon>Phytoseioidea</taxon>
        <taxon>Phytoseiidae</taxon>
        <taxon>Typhlodrominae</taxon>
        <taxon>Galendromus</taxon>
    </lineage>
</organism>
<dbReference type="NCBIfam" id="TIGR01383">
    <property type="entry name" value="not_thiJ"/>
    <property type="match status" value="1"/>
</dbReference>
<evidence type="ECO:0000259" key="3">
    <source>
        <dbReference type="Pfam" id="PF01965"/>
    </source>
</evidence>
<evidence type="ECO:0000313" key="4">
    <source>
        <dbReference type="Proteomes" id="UP000694867"/>
    </source>
</evidence>
<gene>
    <name evidence="5" type="primary">LOC100901823</name>
</gene>
<dbReference type="Proteomes" id="UP000694867">
    <property type="component" value="Unplaced"/>
</dbReference>
<feature type="domain" description="DJ-1/PfpI" evidence="3">
    <location>
        <begin position="36"/>
        <end position="195"/>
    </location>
</feature>
<protein>
    <submittedName>
        <fullName evidence="5">Protein dj-1beta</fullName>
    </submittedName>
</protein>
<dbReference type="FunFam" id="3.40.50.880:FF:000022">
    <property type="entry name" value="protein deglycase DJ-1"/>
    <property type="match status" value="1"/>
</dbReference>
<name>A0AAJ6QRP5_9ACAR</name>
<dbReference type="GO" id="GO:0005739">
    <property type="term" value="C:mitochondrion"/>
    <property type="evidence" value="ECO:0007669"/>
    <property type="project" value="TreeGrafter"/>
</dbReference>
<comment type="subcellular location">
    <subcellularLocation>
        <location evidence="1">Cytoplasm</location>
    </subcellularLocation>
</comment>
<proteinExistence type="predicted"/>
<accession>A0AAJ6QRP5</accession>
<dbReference type="GO" id="GO:0006979">
    <property type="term" value="P:response to oxidative stress"/>
    <property type="evidence" value="ECO:0007669"/>
    <property type="project" value="TreeGrafter"/>
</dbReference>
<evidence type="ECO:0000313" key="5">
    <source>
        <dbReference type="RefSeq" id="XP_003741660.1"/>
    </source>
</evidence>
<dbReference type="GO" id="GO:0005634">
    <property type="term" value="C:nucleus"/>
    <property type="evidence" value="ECO:0007669"/>
    <property type="project" value="TreeGrafter"/>
</dbReference>
<dbReference type="PANTHER" id="PTHR48094">
    <property type="entry name" value="PROTEIN/NUCLEIC ACID DEGLYCASE DJ-1-RELATED"/>
    <property type="match status" value="1"/>
</dbReference>
<reference evidence="5" key="1">
    <citation type="submission" date="2025-08" db="UniProtKB">
        <authorList>
            <consortium name="RefSeq"/>
        </authorList>
    </citation>
    <scope>IDENTIFICATION</scope>
</reference>
<dbReference type="SUPFAM" id="SSF52317">
    <property type="entry name" value="Class I glutamine amidotransferase-like"/>
    <property type="match status" value="1"/>
</dbReference>
<dbReference type="InterPro" id="IPR050325">
    <property type="entry name" value="Prot/Nucl_acid_deglycase"/>
</dbReference>
<dbReference type="RefSeq" id="XP_003741660.1">
    <property type="nucleotide sequence ID" value="XM_003741612.1"/>
</dbReference>
<keyword evidence="4" id="KW-1185">Reference proteome</keyword>
<dbReference type="InterPro" id="IPR029062">
    <property type="entry name" value="Class_I_gatase-like"/>
</dbReference>
<sequence length="215" mass="23256">MYLLRAISGIRRNDLCVRLLKSRSFCCTAKMSAQNACVLLAHGSEEMEAVIVIDVLRRAGLKVTVAGVDGTELKCSRDIVIKADKSLEDARKEKFDVVVLPGGLKGSETFCANAKVGEMLKEQESSGRTIGAICAAPMALAAHNIGKGKNVTIYPSMESKMEGYTCKEDRVVVDGKLITSRGPGTAFDFACTLVRELLGAEKAQETAKPMLYEFK</sequence>
<dbReference type="Gene3D" id="3.40.50.880">
    <property type="match status" value="1"/>
</dbReference>
<dbReference type="AlphaFoldDB" id="A0AAJ6QRP5"/>
<evidence type="ECO:0000256" key="2">
    <source>
        <dbReference type="ARBA" id="ARBA00022490"/>
    </source>
</evidence>
<keyword evidence="2" id="KW-0963">Cytoplasm</keyword>
<dbReference type="InterPro" id="IPR002818">
    <property type="entry name" value="DJ-1/PfpI"/>
</dbReference>
<dbReference type="PANTHER" id="PTHR48094:SF12">
    <property type="entry name" value="PARKINSON DISEASE PROTEIN 7 HOMOLOG"/>
    <property type="match status" value="1"/>
</dbReference>
<dbReference type="KEGG" id="goe:100901823"/>
<evidence type="ECO:0000256" key="1">
    <source>
        <dbReference type="ARBA" id="ARBA00004496"/>
    </source>
</evidence>
<dbReference type="CDD" id="cd03135">
    <property type="entry name" value="GATase1_DJ-1"/>
    <property type="match status" value="1"/>
</dbReference>
<dbReference type="InterPro" id="IPR006287">
    <property type="entry name" value="DJ-1"/>
</dbReference>
<dbReference type="GeneID" id="100901823"/>
<dbReference type="GO" id="GO:1903189">
    <property type="term" value="P:glyoxal metabolic process"/>
    <property type="evidence" value="ECO:0007669"/>
    <property type="project" value="TreeGrafter"/>
</dbReference>
<dbReference type="Pfam" id="PF01965">
    <property type="entry name" value="DJ-1_PfpI"/>
    <property type="match status" value="1"/>
</dbReference>
<dbReference type="GO" id="GO:0051896">
    <property type="term" value="P:regulation of phosphatidylinositol 3-kinase/protein kinase B signal transduction"/>
    <property type="evidence" value="ECO:0007669"/>
    <property type="project" value="UniProtKB-ARBA"/>
</dbReference>